<sequence length="69" mass="7648">MPLKGHNRITAVHAGSVIDYLNIGYSAFFDIDFNGTGLCINGIFNQFLHNPGWSFNDFSSSDHICQVLV</sequence>
<organism evidence="1">
    <name type="scientific">bioreactor metagenome</name>
    <dbReference type="NCBI Taxonomy" id="1076179"/>
    <lineage>
        <taxon>unclassified sequences</taxon>
        <taxon>metagenomes</taxon>
        <taxon>ecological metagenomes</taxon>
    </lineage>
</organism>
<evidence type="ECO:0000313" key="1">
    <source>
        <dbReference type="EMBL" id="MPN04150.1"/>
    </source>
</evidence>
<gene>
    <name evidence="1" type="ORF">SDC9_151386</name>
</gene>
<dbReference type="AlphaFoldDB" id="A0A645ERX3"/>
<comment type="caution">
    <text evidence="1">The sequence shown here is derived from an EMBL/GenBank/DDBJ whole genome shotgun (WGS) entry which is preliminary data.</text>
</comment>
<dbReference type="EMBL" id="VSSQ01050081">
    <property type="protein sequence ID" value="MPN04150.1"/>
    <property type="molecule type" value="Genomic_DNA"/>
</dbReference>
<reference evidence="1" key="1">
    <citation type="submission" date="2019-08" db="EMBL/GenBank/DDBJ databases">
        <authorList>
            <person name="Kucharzyk K."/>
            <person name="Murdoch R.W."/>
            <person name="Higgins S."/>
            <person name="Loffler F."/>
        </authorList>
    </citation>
    <scope>NUCLEOTIDE SEQUENCE</scope>
</reference>
<protein>
    <submittedName>
        <fullName evidence="1">Uncharacterized protein</fullName>
    </submittedName>
</protein>
<proteinExistence type="predicted"/>
<name>A0A645ERX3_9ZZZZ</name>
<accession>A0A645ERX3</accession>